<dbReference type="Gene3D" id="1.10.510.10">
    <property type="entry name" value="Transferase(Phosphotransferase) domain 1"/>
    <property type="match status" value="1"/>
</dbReference>
<evidence type="ECO:0000256" key="3">
    <source>
        <dbReference type="ARBA" id="ARBA00022679"/>
    </source>
</evidence>
<dbReference type="PROSITE" id="PS00107">
    <property type="entry name" value="PROTEIN_KINASE_ATP"/>
    <property type="match status" value="1"/>
</dbReference>
<feature type="binding site" evidence="7">
    <location>
        <position position="42"/>
    </location>
    <ligand>
        <name>ATP</name>
        <dbReference type="ChEBI" id="CHEBI:30616"/>
    </ligand>
</feature>
<feature type="region of interest" description="Disordered" evidence="8">
    <location>
        <begin position="295"/>
        <end position="321"/>
    </location>
</feature>
<dbReference type="GO" id="GO:0005524">
    <property type="term" value="F:ATP binding"/>
    <property type="evidence" value="ECO:0007669"/>
    <property type="project" value="UniProtKB-UniRule"/>
</dbReference>
<accession>A0A4S8N4Z8</accession>
<evidence type="ECO:0000256" key="8">
    <source>
        <dbReference type="SAM" id="MobiDB-lite"/>
    </source>
</evidence>
<dbReference type="RefSeq" id="WP_136563312.1">
    <property type="nucleotide sequence ID" value="NZ_BAABLS010000006.1"/>
</dbReference>
<dbReference type="CDD" id="cd14014">
    <property type="entry name" value="STKc_PknB_like"/>
    <property type="match status" value="1"/>
</dbReference>
<keyword evidence="9" id="KW-1133">Transmembrane helix</keyword>
<feature type="transmembrane region" description="Helical" evidence="9">
    <location>
        <begin position="326"/>
        <end position="347"/>
    </location>
</feature>
<evidence type="ECO:0000259" key="10">
    <source>
        <dbReference type="PROSITE" id="PS50011"/>
    </source>
</evidence>
<dbReference type="PROSITE" id="PS00108">
    <property type="entry name" value="PROTEIN_KINASE_ST"/>
    <property type="match status" value="1"/>
</dbReference>
<protein>
    <recommendedName>
        <fullName evidence="1">non-specific serine/threonine protein kinase</fullName>
        <ecNumber evidence="1">2.7.11.1</ecNumber>
    </recommendedName>
</protein>
<dbReference type="AlphaFoldDB" id="A0A4S8N4Z8"/>
<dbReference type="InterPro" id="IPR011009">
    <property type="entry name" value="Kinase-like_dom_sf"/>
</dbReference>
<dbReference type="EMBL" id="STGW01000008">
    <property type="protein sequence ID" value="THV11190.1"/>
    <property type="molecule type" value="Genomic_DNA"/>
</dbReference>
<keyword evidence="12" id="KW-1185">Reference proteome</keyword>
<evidence type="ECO:0000256" key="1">
    <source>
        <dbReference type="ARBA" id="ARBA00012513"/>
    </source>
</evidence>
<proteinExistence type="predicted"/>
<dbReference type="Gene3D" id="3.30.200.20">
    <property type="entry name" value="Phosphorylase Kinase, domain 1"/>
    <property type="match status" value="1"/>
</dbReference>
<dbReference type="EC" id="2.7.11.1" evidence="1"/>
<feature type="domain" description="Protein kinase" evidence="10">
    <location>
        <begin position="13"/>
        <end position="264"/>
    </location>
</feature>
<dbReference type="InterPro" id="IPR000719">
    <property type="entry name" value="Prot_kinase_dom"/>
</dbReference>
<dbReference type="PANTHER" id="PTHR43289:SF6">
    <property type="entry name" value="SERINE_THREONINE-PROTEIN KINASE NEKL-3"/>
    <property type="match status" value="1"/>
</dbReference>
<dbReference type="SUPFAM" id="SSF56112">
    <property type="entry name" value="Protein kinase-like (PK-like)"/>
    <property type="match status" value="1"/>
</dbReference>
<keyword evidence="3" id="KW-0808">Transferase</keyword>
<evidence type="ECO:0000313" key="12">
    <source>
        <dbReference type="Proteomes" id="UP000307087"/>
    </source>
</evidence>
<evidence type="ECO:0000313" key="11">
    <source>
        <dbReference type="EMBL" id="THV11190.1"/>
    </source>
</evidence>
<dbReference type="OrthoDB" id="9762169at2"/>
<keyword evidence="9" id="KW-0812">Transmembrane</keyword>
<evidence type="ECO:0000256" key="7">
    <source>
        <dbReference type="PROSITE-ProRule" id="PRU10141"/>
    </source>
</evidence>
<dbReference type="SMART" id="SM00220">
    <property type="entry name" value="S_TKc"/>
    <property type="match status" value="1"/>
</dbReference>
<evidence type="ECO:0000256" key="9">
    <source>
        <dbReference type="SAM" id="Phobius"/>
    </source>
</evidence>
<keyword evidence="6 7" id="KW-0067">ATP-binding</keyword>
<dbReference type="Proteomes" id="UP000307087">
    <property type="component" value="Unassembled WGS sequence"/>
</dbReference>
<evidence type="ECO:0000256" key="4">
    <source>
        <dbReference type="ARBA" id="ARBA00022741"/>
    </source>
</evidence>
<comment type="caution">
    <text evidence="11">The sequence shown here is derived from an EMBL/GenBank/DDBJ whole genome shotgun (WGS) entry which is preliminary data.</text>
</comment>
<keyword evidence="5 11" id="KW-0418">Kinase</keyword>
<dbReference type="GO" id="GO:0004674">
    <property type="term" value="F:protein serine/threonine kinase activity"/>
    <property type="evidence" value="ECO:0007669"/>
    <property type="project" value="UniProtKB-KW"/>
</dbReference>
<organism evidence="11 12">
    <name type="scientific">Nocardioides caeni</name>
    <dbReference type="NCBI Taxonomy" id="574700"/>
    <lineage>
        <taxon>Bacteria</taxon>
        <taxon>Bacillati</taxon>
        <taxon>Actinomycetota</taxon>
        <taxon>Actinomycetes</taxon>
        <taxon>Propionibacteriales</taxon>
        <taxon>Nocardioidaceae</taxon>
        <taxon>Nocardioides</taxon>
    </lineage>
</organism>
<keyword evidence="9" id="KW-0472">Membrane</keyword>
<dbReference type="PROSITE" id="PS50011">
    <property type="entry name" value="PROTEIN_KINASE_DOM"/>
    <property type="match status" value="1"/>
</dbReference>
<dbReference type="Pfam" id="PF00069">
    <property type="entry name" value="Pkinase"/>
    <property type="match status" value="1"/>
</dbReference>
<gene>
    <name evidence="11" type="ORF">E9934_12925</name>
</gene>
<dbReference type="InterPro" id="IPR017441">
    <property type="entry name" value="Protein_kinase_ATP_BS"/>
</dbReference>
<keyword evidence="4 7" id="KW-0547">Nucleotide-binding</keyword>
<keyword evidence="2 11" id="KW-0723">Serine/threonine-protein kinase</keyword>
<evidence type="ECO:0000256" key="2">
    <source>
        <dbReference type="ARBA" id="ARBA00022527"/>
    </source>
</evidence>
<reference evidence="11 12" key="1">
    <citation type="journal article" date="2009" name="Int. J. Syst. Evol. Microbiol.">
        <title>Nocardioides caeni sp. nov., isolated from wastewater.</title>
        <authorList>
            <person name="Yoon J.H."/>
            <person name="Kang S.J."/>
            <person name="Park S."/>
            <person name="Kim W."/>
            <person name="Oh T.K."/>
        </authorList>
    </citation>
    <scope>NUCLEOTIDE SEQUENCE [LARGE SCALE GENOMIC DNA]</scope>
    <source>
        <strain evidence="11 12">DSM 23134</strain>
    </source>
</reference>
<evidence type="ECO:0000256" key="5">
    <source>
        <dbReference type="ARBA" id="ARBA00022777"/>
    </source>
</evidence>
<dbReference type="PANTHER" id="PTHR43289">
    <property type="entry name" value="MITOGEN-ACTIVATED PROTEIN KINASE KINASE KINASE 20-RELATED"/>
    <property type="match status" value="1"/>
</dbReference>
<sequence>MDNEPAPVLDDRYRLLDELGHGGMSDVYRANDEVLQREVAVKVLREVEDPTLHARFIAEAKLLAGLNHPGLVTLLDAGIRSDRPYLVMTLAEGPTLSARLSAGALPPTAVADIGTQVAAALAYAHREGVTHRDVKPSNVLLCDDSRALLSDFGIARLTGDLEQHTRTGETIGSPAYLAPEQAAGEPITPAADVYSLGLVLLEALTGERAFPGPPVEAAVRRLIAPPVLPTSLPDPWHELLERMLAREPEARPAAGDVAVALAALGDGPGTGTAERAYPPLARVQDQDRRYDAEGTGTLAVAPTTPSDDAMEPVEPAAPTRRQGRPWLRAAAAAVALLVVGLVVLLTLHDPEPVPQRSEVPAEVPARYQAPLQELHDAIEGPR</sequence>
<name>A0A4S8N4Z8_9ACTN</name>
<evidence type="ECO:0000256" key="6">
    <source>
        <dbReference type="ARBA" id="ARBA00022840"/>
    </source>
</evidence>
<dbReference type="InterPro" id="IPR008271">
    <property type="entry name" value="Ser/Thr_kinase_AS"/>
</dbReference>